<dbReference type="Pfam" id="PF10431">
    <property type="entry name" value="ClpB_D2-small"/>
    <property type="match status" value="1"/>
</dbReference>
<dbReference type="GO" id="GO:0005524">
    <property type="term" value="F:ATP binding"/>
    <property type="evidence" value="ECO:0007669"/>
    <property type="project" value="UniProtKB-KW"/>
</dbReference>
<feature type="domain" description="AAA+ ATPase" evidence="4">
    <location>
        <begin position="498"/>
        <end position="649"/>
    </location>
</feature>
<dbReference type="SMART" id="SM01086">
    <property type="entry name" value="ClpB_D2-small"/>
    <property type="match status" value="1"/>
</dbReference>
<dbReference type="PRINTS" id="PR00300">
    <property type="entry name" value="CLPPROTEASEA"/>
</dbReference>
<dbReference type="RefSeq" id="WP_013762585.1">
    <property type="nucleotide sequence ID" value="NC_015510.1"/>
</dbReference>
<dbReference type="CDD" id="cd19499">
    <property type="entry name" value="RecA-like_ClpB_Hsp104-like"/>
    <property type="match status" value="1"/>
</dbReference>
<dbReference type="PANTHER" id="PTHR11638">
    <property type="entry name" value="ATP-DEPENDENT CLP PROTEASE"/>
    <property type="match status" value="1"/>
</dbReference>
<keyword evidence="1" id="KW-0547">Nucleotide-binding</keyword>
<dbReference type="HOGENOM" id="CLU_005070_4_3_10"/>
<proteinExistence type="predicted"/>
<dbReference type="Gene3D" id="3.40.50.300">
    <property type="entry name" value="P-loop containing nucleotide triphosphate hydrolases"/>
    <property type="match status" value="2"/>
</dbReference>
<name>F4KSQ7_HALH1</name>
<reference key="2">
    <citation type="submission" date="2011-04" db="EMBL/GenBank/DDBJ databases">
        <title>Complete sequence of chromosome of Haliscomenobacter hydrossis DSM 1100.</title>
        <authorList>
            <consortium name="US DOE Joint Genome Institute (JGI-PGF)"/>
            <person name="Lucas S."/>
            <person name="Han J."/>
            <person name="Lapidus A."/>
            <person name="Bruce D."/>
            <person name="Goodwin L."/>
            <person name="Pitluck S."/>
            <person name="Peters L."/>
            <person name="Kyrpides N."/>
            <person name="Mavromatis K."/>
            <person name="Ivanova N."/>
            <person name="Ovchinnikova G."/>
            <person name="Pagani I."/>
            <person name="Daligault H."/>
            <person name="Detter J.C."/>
            <person name="Han C."/>
            <person name="Land M."/>
            <person name="Hauser L."/>
            <person name="Markowitz V."/>
            <person name="Cheng J.-F."/>
            <person name="Hugenholtz P."/>
            <person name="Woyke T."/>
            <person name="Wu D."/>
            <person name="Verbarg S."/>
            <person name="Frueling A."/>
            <person name="Brambilla E."/>
            <person name="Klenk H.-P."/>
            <person name="Eisen J.A."/>
        </authorList>
    </citation>
    <scope>NUCLEOTIDE SEQUENCE</scope>
    <source>
        <strain>DSM 1100</strain>
    </source>
</reference>
<dbReference type="eggNOG" id="COG0542">
    <property type="taxonomic scope" value="Bacteria"/>
</dbReference>
<dbReference type="InterPro" id="IPR001270">
    <property type="entry name" value="ClpA/B"/>
</dbReference>
<dbReference type="GO" id="GO:0016887">
    <property type="term" value="F:ATP hydrolysis activity"/>
    <property type="evidence" value="ECO:0007669"/>
    <property type="project" value="InterPro"/>
</dbReference>
<sequence>MERLHYPILYYPISDQAVLGLLVGSEQQAIAANVDTLKLKFQNHLQREYKKTGTYPEIRINEAKLKVFTISFRPSLRDSSGVYPLPREVVIPIPAVFGASDSGFYHCYLPVFQEGFIYYSPEHFEALTDYVAISNLNRSTPEDIYKLMRYGNPGLTSIELRVNPRNNYYWKSNWNFRNQQTTLSRLGEAYPPLKATRRLNRLAPDVAWEREAIIEQVVEKVLSSRANVLIIGNPGSGKSAVLQAAIRKMTNKAKSAKLKLNFWRILPQRITNSAKYLGEWQATCEELIEEAASTNSILWVVSMVRLLMSGGTGPEDSVAAFFRPVLNQGKVQMIGEATPQELESMRRLMPGFVDAFHLIHLEEMAEFQVQNVLAKYALFAQNTLKINIEKAALDLSYRLLSRFYPYESFPGKAVKFLGKCMADARLNRSETIGVEDINEHFIQQTGLPELLLNDDLEWDEAELLRFFHDRIIGQPRAVEQLCSLVKIFKAGINNPQRPIATLIFAGPTGVGKTACAKTLAEYFFGKGQQKTPLIRIDMSEYQHAFQIDRLIGADREPGQLVKEVREKPFAVLLLDEIEKADPAIFDALLAVLDDGMLVDGFGRVTHFKNTIIIMTSNLGASSRRSMSFSDTTSAENRYLSAIMQHFRPEFVNRIDSVVVFDELSKEGIRNLAKRELHELGRREGFTKKKIQLQFSERLIDYLVTIGFDERYGARPMQRAIEQGVIGPLALWLLENPDTTNHTLVVDYEGGIVIQS</sequence>
<feature type="domain" description="Clp ATPase C-terminal" evidence="5">
    <location>
        <begin position="663"/>
        <end position="753"/>
    </location>
</feature>
<dbReference type="OrthoDB" id="8857354at2"/>
<dbReference type="SMART" id="SM00382">
    <property type="entry name" value="AAA"/>
    <property type="match status" value="2"/>
</dbReference>
<evidence type="ECO:0000259" key="4">
    <source>
        <dbReference type="SMART" id="SM00382"/>
    </source>
</evidence>
<keyword evidence="3" id="KW-0143">Chaperone</keyword>
<feature type="domain" description="AAA+ ATPase" evidence="4">
    <location>
        <begin position="224"/>
        <end position="409"/>
    </location>
</feature>
<dbReference type="InterPro" id="IPR019489">
    <property type="entry name" value="Clp_ATPase_C"/>
</dbReference>
<evidence type="ECO:0000256" key="1">
    <source>
        <dbReference type="ARBA" id="ARBA00022741"/>
    </source>
</evidence>
<dbReference type="InterPro" id="IPR050130">
    <property type="entry name" value="ClpA_ClpB"/>
</dbReference>
<dbReference type="InterPro" id="IPR027417">
    <property type="entry name" value="P-loop_NTPase"/>
</dbReference>
<accession>F4KSQ7</accession>
<organism evidence="6 7">
    <name type="scientific">Haliscomenobacter hydrossis (strain ATCC 27775 / DSM 1100 / LMG 10767 / O)</name>
    <dbReference type="NCBI Taxonomy" id="760192"/>
    <lineage>
        <taxon>Bacteria</taxon>
        <taxon>Pseudomonadati</taxon>
        <taxon>Bacteroidota</taxon>
        <taxon>Saprospiria</taxon>
        <taxon>Saprospirales</taxon>
        <taxon>Haliscomenobacteraceae</taxon>
        <taxon>Haliscomenobacter</taxon>
    </lineage>
</organism>
<evidence type="ECO:0000259" key="5">
    <source>
        <dbReference type="SMART" id="SM01086"/>
    </source>
</evidence>
<dbReference type="AlphaFoldDB" id="F4KSQ7"/>
<evidence type="ECO:0000313" key="7">
    <source>
        <dbReference type="Proteomes" id="UP000008461"/>
    </source>
</evidence>
<dbReference type="GO" id="GO:0034605">
    <property type="term" value="P:cellular response to heat"/>
    <property type="evidence" value="ECO:0007669"/>
    <property type="project" value="TreeGrafter"/>
</dbReference>
<evidence type="ECO:0000313" key="6">
    <source>
        <dbReference type="EMBL" id="AEE48021.1"/>
    </source>
</evidence>
<dbReference type="GO" id="GO:0005737">
    <property type="term" value="C:cytoplasm"/>
    <property type="evidence" value="ECO:0007669"/>
    <property type="project" value="TreeGrafter"/>
</dbReference>
<dbReference type="STRING" id="760192.Halhy_0108"/>
<dbReference type="SUPFAM" id="SSF52540">
    <property type="entry name" value="P-loop containing nucleoside triphosphate hydrolases"/>
    <property type="match status" value="2"/>
</dbReference>
<dbReference type="KEGG" id="hhy:Halhy_0108"/>
<reference evidence="6 7" key="1">
    <citation type="journal article" date="2011" name="Stand. Genomic Sci.">
        <title>Complete genome sequence of Haliscomenobacter hydrossis type strain (O).</title>
        <authorList>
            <consortium name="US DOE Joint Genome Institute (JGI-PGF)"/>
            <person name="Daligault H."/>
            <person name="Lapidus A."/>
            <person name="Zeytun A."/>
            <person name="Nolan M."/>
            <person name="Lucas S."/>
            <person name="Del Rio T.G."/>
            <person name="Tice H."/>
            <person name="Cheng J.F."/>
            <person name="Tapia R."/>
            <person name="Han C."/>
            <person name="Goodwin L."/>
            <person name="Pitluck S."/>
            <person name="Liolios K."/>
            <person name="Pagani I."/>
            <person name="Ivanova N."/>
            <person name="Huntemann M."/>
            <person name="Mavromatis K."/>
            <person name="Mikhailova N."/>
            <person name="Pati A."/>
            <person name="Chen A."/>
            <person name="Palaniappan K."/>
            <person name="Land M."/>
            <person name="Hauser L."/>
            <person name="Brambilla E.M."/>
            <person name="Rohde M."/>
            <person name="Verbarg S."/>
            <person name="Goker M."/>
            <person name="Bristow J."/>
            <person name="Eisen J.A."/>
            <person name="Markowitz V."/>
            <person name="Hugenholtz P."/>
            <person name="Kyrpides N.C."/>
            <person name="Klenk H.P."/>
            <person name="Woyke T."/>
        </authorList>
    </citation>
    <scope>NUCLEOTIDE SEQUENCE [LARGE SCALE GENOMIC DNA]</scope>
    <source>
        <strain evidence="7">ATCC 27775 / DSM 1100 / LMG 10767 / O</strain>
    </source>
</reference>
<dbReference type="PANTHER" id="PTHR11638:SF18">
    <property type="entry name" value="HEAT SHOCK PROTEIN 104"/>
    <property type="match status" value="1"/>
</dbReference>
<dbReference type="EMBL" id="CP002691">
    <property type="protein sequence ID" value="AEE48021.1"/>
    <property type="molecule type" value="Genomic_DNA"/>
</dbReference>
<dbReference type="InterPro" id="IPR003959">
    <property type="entry name" value="ATPase_AAA_core"/>
</dbReference>
<dbReference type="Proteomes" id="UP000008461">
    <property type="component" value="Chromosome"/>
</dbReference>
<dbReference type="Pfam" id="PF07724">
    <property type="entry name" value="AAA_2"/>
    <property type="match status" value="1"/>
</dbReference>
<gene>
    <name evidence="6" type="ordered locus">Halhy_0108</name>
</gene>
<protein>
    <submittedName>
        <fullName evidence="6">ATPase AAA-2 domain protein</fullName>
    </submittedName>
</protein>
<dbReference type="InterPro" id="IPR003593">
    <property type="entry name" value="AAA+_ATPase"/>
</dbReference>
<keyword evidence="7" id="KW-1185">Reference proteome</keyword>
<evidence type="ECO:0000256" key="2">
    <source>
        <dbReference type="ARBA" id="ARBA00022840"/>
    </source>
</evidence>
<keyword evidence="2" id="KW-0067">ATP-binding</keyword>
<dbReference type="Gene3D" id="1.10.8.60">
    <property type="match status" value="1"/>
</dbReference>
<evidence type="ECO:0000256" key="3">
    <source>
        <dbReference type="ARBA" id="ARBA00023186"/>
    </source>
</evidence>